<protein>
    <submittedName>
        <fullName evidence="2">Uncharacterized protein</fullName>
    </submittedName>
</protein>
<reference evidence="2" key="2">
    <citation type="submission" date="2022-12" db="EMBL/GenBank/DDBJ databases">
        <authorList>
            <person name="Sun Q."/>
            <person name="Zhou Y."/>
        </authorList>
    </citation>
    <scope>NUCLEOTIDE SEQUENCE</scope>
    <source>
        <strain evidence="2">CGMCC 1.15034</strain>
    </source>
</reference>
<feature type="chain" id="PRO_5041646256" evidence="1">
    <location>
        <begin position="25"/>
        <end position="125"/>
    </location>
</feature>
<evidence type="ECO:0000313" key="3">
    <source>
        <dbReference type="Proteomes" id="UP000625079"/>
    </source>
</evidence>
<feature type="signal peptide" evidence="1">
    <location>
        <begin position="1"/>
        <end position="24"/>
    </location>
</feature>
<dbReference type="AlphaFoldDB" id="A0AA87W8V0"/>
<proteinExistence type="predicted"/>
<keyword evidence="1" id="KW-0732">Signal</keyword>
<comment type="caution">
    <text evidence="2">The sequence shown here is derived from an EMBL/GenBank/DDBJ whole genome shotgun (WGS) entry which is preliminary data.</text>
</comment>
<sequence length="125" mass="14217">MMEKKIAGLLGAVAALSTLAGAQASPAPSDALKASTYADLLQPIPNAARTLQALEEQAAAEPAEANIQVAQLYYHHHHHHHHHGYWHHHHHHGYYRGGVVVVPRRRFYHHHHHHHHHHSGVYFRY</sequence>
<name>A0AA87W8V0_9BRAD</name>
<accession>A0AA87W8V0</accession>
<dbReference type="EMBL" id="BMHC01000009">
    <property type="protein sequence ID" value="GGI26746.1"/>
    <property type="molecule type" value="Genomic_DNA"/>
</dbReference>
<gene>
    <name evidence="2" type="ORF">GCM10010987_40920</name>
</gene>
<dbReference type="Proteomes" id="UP000625079">
    <property type="component" value="Unassembled WGS sequence"/>
</dbReference>
<reference evidence="2" key="1">
    <citation type="journal article" date="2014" name="Int. J. Syst. Evol. Microbiol.">
        <title>Complete genome sequence of Corynebacterium casei LMG S-19264T (=DSM 44701T), isolated from a smear-ripened cheese.</title>
        <authorList>
            <consortium name="US DOE Joint Genome Institute (JGI-PGF)"/>
            <person name="Walter F."/>
            <person name="Albersmeier A."/>
            <person name="Kalinowski J."/>
            <person name="Ruckert C."/>
        </authorList>
    </citation>
    <scope>NUCLEOTIDE SEQUENCE</scope>
    <source>
        <strain evidence="2">CGMCC 1.15034</strain>
    </source>
</reference>
<evidence type="ECO:0000313" key="2">
    <source>
        <dbReference type="EMBL" id="GGI26746.1"/>
    </source>
</evidence>
<organism evidence="2 3">
    <name type="scientific">Bradyrhizobium guangdongense</name>
    <dbReference type="NCBI Taxonomy" id="1325090"/>
    <lineage>
        <taxon>Bacteria</taxon>
        <taxon>Pseudomonadati</taxon>
        <taxon>Pseudomonadota</taxon>
        <taxon>Alphaproteobacteria</taxon>
        <taxon>Hyphomicrobiales</taxon>
        <taxon>Nitrobacteraceae</taxon>
        <taxon>Bradyrhizobium</taxon>
    </lineage>
</organism>
<evidence type="ECO:0000256" key="1">
    <source>
        <dbReference type="SAM" id="SignalP"/>
    </source>
</evidence>